<reference evidence="7 8" key="1">
    <citation type="journal article" date="2021" name="Sci. Rep.">
        <title>The genome of the diatom Chaetoceros tenuissimus carries an ancient integrated fragment of an extant virus.</title>
        <authorList>
            <person name="Hongo Y."/>
            <person name="Kimura K."/>
            <person name="Takaki Y."/>
            <person name="Yoshida Y."/>
            <person name="Baba S."/>
            <person name="Kobayashi G."/>
            <person name="Nagasaki K."/>
            <person name="Hano T."/>
            <person name="Tomaru Y."/>
        </authorList>
    </citation>
    <scope>NUCLEOTIDE SEQUENCE [LARGE SCALE GENOMIC DNA]</scope>
    <source>
        <strain evidence="7 8">NIES-3715</strain>
    </source>
</reference>
<dbReference type="EMBL" id="BLLK01000056">
    <property type="protein sequence ID" value="GFH56749.1"/>
    <property type="molecule type" value="Genomic_DNA"/>
</dbReference>
<evidence type="ECO:0000259" key="6">
    <source>
        <dbReference type="PROSITE" id="PS50089"/>
    </source>
</evidence>
<keyword evidence="2" id="KW-0677">Repeat</keyword>
<organism evidence="7 8">
    <name type="scientific">Chaetoceros tenuissimus</name>
    <dbReference type="NCBI Taxonomy" id="426638"/>
    <lineage>
        <taxon>Eukaryota</taxon>
        <taxon>Sar</taxon>
        <taxon>Stramenopiles</taxon>
        <taxon>Ochrophyta</taxon>
        <taxon>Bacillariophyta</taxon>
        <taxon>Coscinodiscophyceae</taxon>
        <taxon>Chaetocerotophycidae</taxon>
        <taxon>Chaetocerotales</taxon>
        <taxon>Chaetocerotaceae</taxon>
        <taxon>Chaetoceros</taxon>
    </lineage>
</organism>
<feature type="transmembrane region" description="Helical" evidence="5">
    <location>
        <begin position="369"/>
        <end position="388"/>
    </location>
</feature>
<evidence type="ECO:0000256" key="2">
    <source>
        <dbReference type="ARBA" id="ARBA00022737"/>
    </source>
</evidence>
<dbReference type="Proteomes" id="UP001054902">
    <property type="component" value="Unassembled WGS sequence"/>
</dbReference>
<keyword evidence="5" id="KW-0472">Membrane</keyword>
<keyword evidence="3" id="KW-0479">Metal-binding</keyword>
<name>A0AAD3HB82_9STRA</name>
<evidence type="ECO:0000256" key="4">
    <source>
        <dbReference type="PROSITE-ProRule" id="PRU00235"/>
    </source>
</evidence>
<dbReference type="InterPro" id="IPR058923">
    <property type="entry name" value="RCC1-like_dom"/>
</dbReference>
<dbReference type="PRINTS" id="PR00633">
    <property type="entry name" value="RCCNDNSATION"/>
</dbReference>
<dbReference type="SUPFAM" id="SSF57850">
    <property type="entry name" value="RING/U-box"/>
    <property type="match status" value="1"/>
</dbReference>
<dbReference type="Gene3D" id="2.130.10.30">
    <property type="entry name" value="Regulator of chromosome condensation 1/beta-lactamase-inhibitor protein II"/>
    <property type="match status" value="2"/>
</dbReference>
<dbReference type="GO" id="GO:0008270">
    <property type="term" value="F:zinc ion binding"/>
    <property type="evidence" value="ECO:0007669"/>
    <property type="project" value="UniProtKB-KW"/>
</dbReference>
<keyword evidence="5" id="KW-0812">Transmembrane</keyword>
<dbReference type="AlphaFoldDB" id="A0AAD3HB82"/>
<comment type="caution">
    <text evidence="7">The sequence shown here is derived from an EMBL/GenBank/DDBJ whole genome shotgun (WGS) entry which is preliminary data.</text>
</comment>
<dbReference type="InterPro" id="IPR001841">
    <property type="entry name" value="Znf_RING"/>
</dbReference>
<dbReference type="PANTHER" id="PTHR45982:SF1">
    <property type="entry name" value="REGULATOR OF CHROMOSOME CONDENSATION"/>
    <property type="match status" value="1"/>
</dbReference>
<dbReference type="Pfam" id="PF13639">
    <property type="entry name" value="zf-RING_2"/>
    <property type="match status" value="1"/>
</dbReference>
<protein>
    <recommendedName>
        <fullName evidence="6">RING-type domain-containing protein</fullName>
    </recommendedName>
</protein>
<sequence length="573" mass="64165">MKINKTRIQILSFGHDHNICIVIDGSYVQCVGKNNNYQLGTGVAEPSIAKQFLRSKIWDQYQVEKIICGKEYTCILSEGRVLCIGLIRNKMGEEEIYPKPYSIPNLRNVIDIYSSQNYACAIDTSYAVWCWGSNMHLDSNTTNKEGITSGVPQIVESLSGNSHDSQAPKLALADNYLCASVDKTKIKCVGQWAKDIDIPSSVKEIVAGSDHVCTLLHNGNVLCWGTNKNGAVGANSVEQPFIEQPMLVLEDAKQIDATDNSTFALTKSGQAYAWGQNDFFQLGLCKEDIDTFEPSKVSILSDDTRIDSIHLTARTGHAILEDGGILSWGTNTYGTLGDGDSDPALQSTCYPHQMKVLNSSGSFQFTGELLLVLVLILFAITFILRYFIKGRASNELNADSAHNVQLEREKRHEIIYQNIVHKKFEHCDLIQSTEHNKASNKVSMSIHEITECSFHSSDSGAFVEIELNSPTVGEQHQDSKRRRKRFLERSKSIRSSLNISTHKENDEEAPRMQYPKLCSICVEEYREGDDIAWSKNEICSHVYHTDCIVAWLMNHSDCPLCRNDFLDANLIEI</sequence>
<proteinExistence type="predicted"/>
<dbReference type="SUPFAM" id="SSF50985">
    <property type="entry name" value="RCC1/BLIP-II"/>
    <property type="match status" value="1"/>
</dbReference>
<keyword evidence="3" id="KW-0862">Zinc</keyword>
<keyword evidence="5" id="KW-1133">Transmembrane helix</keyword>
<keyword evidence="8" id="KW-1185">Reference proteome</keyword>
<accession>A0AAD3HB82</accession>
<dbReference type="Pfam" id="PF25390">
    <property type="entry name" value="WD40_RLD"/>
    <property type="match status" value="1"/>
</dbReference>
<dbReference type="InterPro" id="IPR009091">
    <property type="entry name" value="RCC1/BLIP-II"/>
</dbReference>
<dbReference type="PROSITE" id="PS50012">
    <property type="entry name" value="RCC1_3"/>
    <property type="match status" value="2"/>
</dbReference>
<evidence type="ECO:0000313" key="8">
    <source>
        <dbReference type="Proteomes" id="UP001054902"/>
    </source>
</evidence>
<dbReference type="CDD" id="cd16454">
    <property type="entry name" value="RING-H2_PA-TM-RING"/>
    <property type="match status" value="1"/>
</dbReference>
<gene>
    <name evidence="7" type="ORF">CTEN210_13225</name>
</gene>
<evidence type="ECO:0000256" key="1">
    <source>
        <dbReference type="ARBA" id="ARBA00022658"/>
    </source>
</evidence>
<dbReference type="PANTHER" id="PTHR45982">
    <property type="entry name" value="REGULATOR OF CHROMOSOME CONDENSATION"/>
    <property type="match status" value="1"/>
</dbReference>
<evidence type="ECO:0000256" key="3">
    <source>
        <dbReference type="PROSITE-ProRule" id="PRU00175"/>
    </source>
</evidence>
<dbReference type="InterPro" id="IPR013083">
    <property type="entry name" value="Znf_RING/FYVE/PHD"/>
</dbReference>
<dbReference type="InterPro" id="IPR000408">
    <property type="entry name" value="Reg_chr_condens"/>
</dbReference>
<dbReference type="Gene3D" id="3.30.40.10">
    <property type="entry name" value="Zinc/RING finger domain, C3HC4 (zinc finger)"/>
    <property type="match status" value="1"/>
</dbReference>
<evidence type="ECO:0000256" key="5">
    <source>
        <dbReference type="SAM" id="Phobius"/>
    </source>
</evidence>
<keyword evidence="3" id="KW-0863">Zinc-finger</keyword>
<feature type="domain" description="RING-type" evidence="6">
    <location>
        <begin position="518"/>
        <end position="562"/>
    </location>
</feature>
<dbReference type="InterPro" id="IPR051553">
    <property type="entry name" value="Ran_GTPase-activating"/>
</dbReference>
<dbReference type="PROSITE" id="PS50089">
    <property type="entry name" value="ZF_RING_2"/>
    <property type="match status" value="1"/>
</dbReference>
<evidence type="ECO:0000313" key="7">
    <source>
        <dbReference type="EMBL" id="GFH56749.1"/>
    </source>
</evidence>
<feature type="repeat" description="RCC1" evidence="4">
    <location>
        <begin position="219"/>
        <end position="268"/>
    </location>
</feature>
<feature type="repeat" description="RCC1" evidence="4">
    <location>
        <begin position="269"/>
        <end position="322"/>
    </location>
</feature>
<keyword evidence="1" id="KW-0344">Guanine-nucleotide releasing factor</keyword>